<dbReference type="Gene3D" id="4.10.280.10">
    <property type="entry name" value="Helix-loop-helix DNA-binding domain"/>
    <property type="match status" value="1"/>
</dbReference>
<accession>A0A4Y8IHP5</accession>
<dbReference type="RefSeq" id="WP_134341157.1">
    <property type="nucleotide sequence ID" value="NZ_SOPW01000018.1"/>
</dbReference>
<dbReference type="AlphaFoldDB" id="A0A4Y8IHP5"/>
<dbReference type="InterPro" id="IPR037208">
    <property type="entry name" value="Spo0E-like_sf"/>
</dbReference>
<proteinExistence type="predicted"/>
<dbReference type="SUPFAM" id="SSF140500">
    <property type="entry name" value="BAS1536-like"/>
    <property type="match status" value="1"/>
</dbReference>
<dbReference type="GO" id="GO:0043937">
    <property type="term" value="P:regulation of sporulation"/>
    <property type="evidence" value="ECO:0007669"/>
    <property type="project" value="InterPro"/>
</dbReference>
<gene>
    <name evidence="1" type="ORF">E3U55_14280</name>
</gene>
<sequence length="53" mass="6481">MHKSDYITLQQKIETTRQELYEMYKENNLTDKNVVELSQTLDELLNEIKHKKR</sequence>
<dbReference type="OrthoDB" id="2973153at2"/>
<keyword evidence="2" id="KW-1185">Reference proteome</keyword>
<dbReference type="Pfam" id="PF09388">
    <property type="entry name" value="SpoOE-like"/>
    <property type="match status" value="1"/>
</dbReference>
<comment type="caution">
    <text evidence="1">The sequence shown here is derived from an EMBL/GenBank/DDBJ whole genome shotgun (WGS) entry which is preliminary data.</text>
</comment>
<dbReference type="InterPro" id="IPR036638">
    <property type="entry name" value="HLH_DNA-bd_sf"/>
</dbReference>
<evidence type="ECO:0000313" key="2">
    <source>
        <dbReference type="Proteomes" id="UP000297975"/>
    </source>
</evidence>
<evidence type="ECO:0000313" key="1">
    <source>
        <dbReference type="EMBL" id="TFB14213.1"/>
    </source>
</evidence>
<dbReference type="Proteomes" id="UP000297975">
    <property type="component" value="Unassembled WGS sequence"/>
</dbReference>
<organism evidence="1 2">
    <name type="scientific">Filobacillus milosensis</name>
    <dbReference type="NCBI Taxonomy" id="94137"/>
    <lineage>
        <taxon>Bacteria</taxon>
        <taxon>Bacillati</taxon>
        <taxon>Bacillota</taxon>
        <taxon>Bacilli</taxon>
        <taxon>Bacillales</taxon>
        <taxon>Bacillaceae</taxon>
        <taxon>Filobacillus</taxon>
    </lineage>
</organism>
<protein>
    <submittedName>
        <fullName evidence="1">Aspartyl-phosphate phosphatase Spo0E family protein</fullName>
    </submittedName>
</protein>
<reference evidence="1 2" key="1">
    <citation type="submission" date="2019-03" db="EMBL/GenBank/DDBJ databases">
        <authorList>
            <person name="He R.-H."/>
        </authorList>
    </citation>
    <scope>NUCLEOTIDE SEQUENCE [LARGE SCALE GENOMIC DNA]</scope>
    <source>
        <strain evidence="2">SH 714</strain>
    </source>
</reference>
<dbReference type="GO" id="GO:0046983">
    <property type="term" value="F:protein dimerization activity"/>
    <property type="evidence" value="ECO:0007669"/>
    <property type="project" value="InterPro"/>
</dbReference>
<name>A0A4Y8IHP5_9BACI</name>
<dbReference type="EMBL" id="SOPW01000018">
    <property type="protein sequence ID" value="TFB14213.1"/>
    <property type="molecule type" value="Genomic_DNA"/>
</dbReference>
<dbReference type="InterPro" id="IPR018540">
    <property type="entry name" value="Spo0E-like"/>
</dbReference>